<dbReference type="InterPro" id="IPR050326">
    <property type="entry name" value="NAD_dep_DNA_ligaseB"/>
</dbReference>
<dbReference type="PANTHER" id="PTHR47810:SF1">
    <property type="entry name" value="DNA LIGASE B"/>
    <property type="match status" value="1"/>
</dbReference>
<dbReference type="Gene3D" id="3.30.470.30">
    <property type="entry name" value="DNA ligase/mRNA capping enzyme"/>
    <property type="match status" value="1"/>
</dbReference>
<dbReference type="GO" id="GO:0003910">
    <property type="term" value="F:DNA ligase (ATP) activity"/>
    <property type="evidence" value="ECO:0007669"/>
    <property type="project" value="InterPro"/>
</dbReference>
<evidence type="ECO:0000256" key="6">
    <source>
        <dbReference type="SAM" id="MobiDB-lite"/>
    </source>
</evidence>
<dbReference type="GO" id="GO:0006310">
    <property type="term" value="P:DNA recombination"/>
    <property type="evidence" value="ECO:0007669"/>
    <property type="project" value="InterPro"/>
</dbReference>
<dbReference type="Proteomes" id="UP000827549">
    <property type="component" value="Chromosome 2"/>
</dbReference>
<dbReference type="RefSeq" id="XP_062625841.1">
    <property type="nucleotide sequence ID" value="XM_062769857.1"/>
</dbReference>
<keyword evidence="3" id="KW-0235">DNA replication</keyword>
<evidence type="ECO:0000256" key="4">
    <source>
        <dbReference type="ARBA" id="ARBA00022763"/>
    </source>
</evidence>
<evidence type="ECO:0000313" key="9">
    <source>
        <dbReference type="Proteomes" id="UP000827549"/>
    </source>
</evidence>
<dbReference type="AlphaFoldDB" id="A0AAF0Y887"/>
<keyword evidence="2" id="KW-0436">Ligase</keyword>
<organism evidence="8 9">
    <name type="scientific">Vanrija pseudolonga</name>
    <dbReference type="NCBI Taxonomy" id="143232"/>
    <lineage>
        <taxon>Eukaryota</taxon>
        <taxon>Fungi</taxon>
        <taxon>Dikarya</taxon>
        <taxon>Basidiomycota</taxon>
        <taxon>Agaricomycotina</taxon>
        <taxon>Tremellomycetes</taxon>
        <taxon>Trichosporonales</taxon>
        <taxon>Trichosporonaceae</taxon>
        <taxon>Vanrija</taxon>
    </lineage>
</organism>
<feature type="region of interest" description="Disordered" evidence="6">
    <location>
        <begin position="15"/>
        <end position="39"/>
    </location>
</feature>
<dbReference type="SUPFAM" id="SSF56091">
    <property type="entry name" value="DNA ligase/mRNA capping enzyme, catalytic domain"/>
    <property type="match status" value="1"/>
</dbReference>
<dbReference type="GO" id="GO:0006260">
    <property type="term" value="P:DNA replication"/>
    <property type="evidence" value="ECO:0007669"/>
    <property type="project" value="UniProtKB-KW"/>
</dbReference>
<dbReference type="GeneID" id="87806569"/>
<evidence type="ECO:0000259" key="7">
    <source>
        <dbReference type="Pfam" id="PF01068"/>
    </source>
</evidence>
<keyword evidence="9" id="KW-1185">Reference proteome</keyword>
<keyword evidence="5" id="KW-0234">DNA repair</keyword>
<evidence type="ECO:0000256" key="1">
    <source>
        <dbReference type="ARBA" id="ARBA00001968"/>
    </source>
</evidence>
<accession>A0AAF0Y887</accession>
<name>A0AAF0Y887_9TREE</name>
<dbReference type="PANTHER" id="PTHR47810">
    <property type="entry name" value="DNA LIGASE"/>
    <property type="match status" value="1"/>
</dbReference>
<evidence type="ECO:0000313" key="8">
    <source>
        <dbReference type="EMBL" id="WOO79809.1"/>
    </source>
</evidence>
<protein>
    <recommendedName>
        <fullName evidence="7">ATP-dependent DNA ligase family profile domain-containing protein</fullName>
    </recommendedName>
</protein>
<sequence length="569" mass="63166">MAALGRLGTVARVRAIPSASRPTARRHKSHKPLAPPPTNTVQAELRRIGELRRRAGAENSRVAKAALIAEYSDLRDLLELVYDPSTRFGVKSGTVKEFLGGQWDGDAPASLSELFRSMAAREAGDPSARGAVANFCAAHGIVANGRVDEALWDEFARLLDRNLKAGFNQAFLSKVPWKEDGRKKKRAVTPTIVPATDDGIPRFSCALGKPIHPPFDEVFSPGARAAKVHTRWFASRKLDGVRCLALVDVRVSTRRAEVLDVRFVSRSGNEFTSLGLLREQLMVLGDVPGFRKLVNRDTALRTESGGEVKRLVLDGEVALMRDKTPEEAQSSGGDWATPAMPGDGVEDFNETVSWVRRLRDQVPDPRFFLFDVLTWSEVASGQGERVFSKRTAEAEALAVGLAEVLKTKGVDTPFVRALRQREVTARAEVEDFVERATREGWEGIILRADRGYKGKRIADIYKCKRWQDAEYTVESVDTSRQRLSVDGVYGEHDACANVWITHEGVRVSVGTGFTTEQRLRYGRHPEDIIGKQITVEFFTESSGGGRGKEEKSLRFPRVKAVWEEGKRRI</sequence>
<comment type="cofactor">
    <cofactor evidence="1">
        <name>a divalent metal cation</name>
        <dbReference type="ChEBI" id="CHEBI:60240"/>
    </cofactor>
</comment>
<dbReference type="GO" id="GO:0005524">
    <property type="term" value="F:ATP binding"/>
    <property type="evidence" value="ECO:0007669"/>
    <property type="project" value="InterPro"/>
</dbReference>
<evidence type="ECO:0000256" key="2">
    <source>
        <dbReference type="ARBA" id="ARBA00022598"/>
    </source>
</evidence>
<proteinExistence type="predicted"/>
<dbReference type="InterPro" id="IPR012310">
    <property type="entry name" value="DNA_ligase_ATP-dep_cent"/>
</dbReference>
<dbReference type="Pfam" id="PF01068">
    <property type="entry name" value="DNA_ligase_A_M"/>
    <property type="match status" value="1"/>
</dbReference>
<evidence type="ECO:0000256" key="3">
    <source>
        <dbReference type="ARBA" id="ARBA00022705"/>
    </source>
</evidence>
<reference evidence="8" key="1">
    <citation type="submission" date="2023-10" db="EMBL/GenBank/DDBJ databases">
        <authorList>
            <person name="Noh H."/>
        </authorList>
    </citation>
    <scope>NUCLEOTIDE SEQUENCE</scope>
    <source>
        <strain evidence="8">DUCC4014</strain>
    </source>
</reference>
<evidence type="ECO:0000256" key="5">
    <source>
        <dbReference type="ARBA" id="ARBA00023204"/>
    </source>
</evidence>
<gene>
    <name evidence="8" type="ORF">LOC62_02G003325</name>
</gene>
<keyword evidence="4" id="KW-0227">DNA damage</keyword>
<feature type="domain" description="ATP-dependent DNA ligase family profile" evidence="7">
    <location>
        <begin position="229"/>
        <end position="464"/>
    </location>
</feature>
<dbReference type="GO" id="GO:0006281">
    <property type="term" value="P:DNA repair"/>
    <property type="evidence" value="ECO:0007669"/>
    <property type="project" value="UniProtKB-KW"/>
</dbReference>
<dbReference type="EMBL" id="CP086715">
    <property type="protein sequence ID" value="WOO79809.1"/>
    <property type="molecule type" value="Genomic_DNA"/>
</dbReference>
<dbReference type="InterPro" id="IPR012340">
    <property type="entry name" value="NA-bd_OB-fold"/>
</dbReference>
<dbReference type="Gene3D" id="2.40.50.140">
    <property type="entry name" value="Nucleic acid-binding proteins"/>
    <property type="match status" value="1"/>
</dbReference>
<dbReference type="SUPFAM" id="SSF50249">
    <property type="entry name" value="Nucleic acid-binding proteins"/>
    <property type="match status" value="1"/>
</dbReference>